<gene>
    <name evidence="3" type="ORF">HMPREF1705_04150</name>
</gene>
<dbReference type="GO" id="GO:0016491">
    <property type="term" value="F:oxidoreductase activity"/>
    <property type="evidence" value="ECO:0007669"/>
    <property type="project" value="UniProtKB-KW"/>
</dbReference>
<reference evidence="4" key="1">
    <citation type="submission" date="2012-09" db="EMBL/GenBank/DDBJ databases">
        <authorList>
            <person name="Weinstock G."/>
            <person name="Sodergren E."/>
            <person name="Clifton S."/>
            <person name="Fulton L."/>
            <person name="Fulton B."/>
            <person name="Courtney L."/>
            <person name="Fronick C."/>
            <person name="Harrison M."/>
            <person name="Strong C."/>
            <person name="Farmer C."/>
            <person name="Delehaunty K."/>
            <person name="Markovic C."/>
            <person name="Hall O."/>
            <person name="Minx P."/>
            <person name="Tomlinson C."/>
            <person name="Mitreva M."/>
            <person name="Nelson J."/>
            <person name="Hou S."/>
            <person name="Wollam A."/>
            <person name="Pepin K.H."/>
            <person name="Johnson M."/>
            <person name="Bhonagiri V."/>
            <person name="Nash W.E."/>
            <person name="Suruliraj S."/>
            <person name="Warren W."/>
            <person name="Chinwalla A."/>
            <person name="Mardis E.R."/>
            <person name="Wilson R.K."/>
        </authorList>
    </citation>
    <scope>NUCLEOTIDE SEQUENCE [LARGE SCALE GENOMIC DNA]</scope>
    <source>
        <strain evidence="4">OS1</strain>
    </source>
</reference>
<evidence type="ECO:0000313" key="3">
    <source>
        <dbReference type="EMBL" id="KRT34899.1"/>
    </source>
</evidence>
<dbReference type="InterPro" id="IPR023753">
    <property type="entry name" value="FAD/NAD-binding_dom"/>
</dbReference>
<evidence type="ECO:0000259" key="2">
    <source>
        <dbReference type="Pfam" id="PF07992"/>
    </source>
</evidence>
<dbReference type="PRINTS" id="PR00368">
    <property type="entry name" value="FADPNR"/>
</dbReference>
<dbReference type="AlphaFoldDB" id="A0A0T5X996"/>
<organism evidence="3 4">
    <name type="scientific">Acetomicrobium hydrogeniformans ATCC BAA-1850</name>
    <dbReference type="NCBI Taxonomy" id="592015"/>
    <lineage>
        <taxon>Bacteria</taxon>
        <taxon>Thermotogati</taxon>
        <taxon>Synergistota</taxon>
        <taxon>Synergistia</taxon>
        <taxon>Synergistales</taxon>
        <taxon>Acetomicrobiaceae</taxon>
        <taxon>Acetomicrobium</taxon>
    </lineage>
</organism>
<sequence>MSDIIVDVAVIGAGPAGIAAGVGAKEAGAEKVAIFERDWDLGGILQQCIHPGFGLHAFGEELTGPEYVHRWISKAREAGVEFWTNSMVFHMEDDGSFWIMNPSLGIKRVVSKSLVLAMGCRERPLGALGIPGTRPAGIYTAGTAQRLVNMEGYMPGNKVVILGSGDVGLIMARRMIWEGAEVLGVYEIMPWPGGLRRNIAQCLDDYGIPFYLEETVIEVHGKDRLEGVTVAKVDKNRNPIVGTEKFLGCDTLLLAVGLIPENELSRMADVEINPVTQGPIVNELLQTSKPNIFAAGNVVIVYDLVDWVSMEGERAGRNAALFAAGKFKPGERKIKVSGGDNVRLYSPQWLSGQSDATIYMRVAQPIEKRCKVVVEPGLYEKRLRYARPGEMNEAHVKLQDLQALGDVDEIIVDIKEV</sequence>
<dbReference type="OrthoDB" id="9776839at2"/>
<evidence type="ECO:0000313" key="4">
    <source>
        <dbReference type="Proteomes" id="UP000005273"/>
    </source>
</evidence>
<dbReference type="PANTHER" id="PTHR42949:SF3">
    <property type="entry name" value="ANAEROBIC GLYCEROL-3-PHOSPHATE DEHYDROGENASE SUBUNIT B"/>
    <property type="match status" value="1"/>
</dbReference>
<dbReference type="STRING" id="592015.HMPREF1705_04150"/>
<dbReference type="Pfam" id="PF07992">
    <property type="entry name" value="Pyr_redox_2"/>
    <property type="match status" value="1"/>
</dbReference>
<accession>A0A0T5X996</accession>
<dbReference type="PANTHER" id="PTHR42949">
    <property type="entry name" value="ANAEROBIC GLYCEROL-3-PHOSPHATE DEHYDROGENASE SUBUNIT B"/>
    <property type="match status" value="1"/>
</dbReference>
<dbReference type="SUPFAM" id="SSF51905">
    <property type="entry name" value="FAD/NAD(P)-binding domain"/>
    <property type="match status" value="1"/>
</dbReference>
<dbReference type="InterPro" id="IPR051691">
    <property type="entry name" value="Metab_Enz_Cyan_OpOx_G3PDH"/>
</dbReference>
<dbReference type="Proteomes" id="UP000005273">
    <property type="component" value="Unassembled WGS sequence"/>
</dbReference>
<comment type="caution">
    <text evidence="3">The sequence shown here is derived from an EMBL/GenBank/DDBJ whole genome shotgun (WGS) entry which is preliminary data.</text>
</comment>
<evidence type="ECO:0000256" key="1">
    <source>
        <dbReference type="ARBA" id="ARBA00023002"/>
    </source>
</evidence>
<dbReference type="EMBL" id="ACJX03000001">
    <property type="protein sequence ID" value="KRT34899.1"/>
    <property type="molecule type" value="Genomic_DNA"/>
</dbReference>
<dbReference type="eggNOG" id="COG0446">
    <property type="taxonomic scope" value="Bacteria"/>
</dbReference>
<dbReference type="RefSeq" id="WP_009201944.1">
    <property type="nucleotide sequence ID" value="NZ_ACJX03000001.1"/>
</dbReference>
<keyword evidence="1" id="KW-0560">Oxidoreductase</keyword>
<name>A0A0T5X996_9BACT</name>
<dbReference type="InterPro" id="IPR036188">
    <property type="entry name" value="FAD/NAD-bd_sf"/>
</dbReference>
<feature type="domain" description="FAD/NAD(P)-binding" evidence="2">
    <location>
        <begin position="7"/>
        <end position="300"/>
    </location>
</feature>
<dbReference type="PRINTS" id="PR00411">
    <property type="entry name" value="PNDRDTASEI"/>
</dbReference>
<proteinExistence type="predicted"/>
<dbReference type="Gene3D" id="3.50.50.60">
    <property type="entry name" value="FAD/NAD(P)-binding domain"/>
    <property type="match status" value="2"/>
</dbReference>
<keyword evidence="4" id="KW-1185">Reference proteome</keyword>
<protein>
    <submittedName>
        <fullName evidence="3">Pyridine nucleotide-disulfide oxidoreductase</fullName>
    </submittedName>
</protein>